<dbReference type="Pfam" id="PF00300">
    <property type="entry name" value="His_Phos_1"/>
    <property type="match status" value="1"/>
</dbReference>
<evidence type="ECO:0000313" key="1">
    <source>
        <dbReference type="EMBL" id="GMH68542.1"/>
    </source>
</evidence>
<dbReference type="EMBL" id="BRXY01000126">
    <property type="protein sequence ID" value="GMH68542.1"/>
    <property type="molecule type" value="Genomic_DNA"/>
</dbReference>
<dbReference type="OrthoDB" id="496981at2759"/>
<keyword evidence="2" id="KW-1185">Reference proteome</keyword>
<evidence type="ECO:0000313" key="2">
    <source>
        <dbReference type="Proteomes" id="UP001165085"/>
    </source>
</evidence>
<dbReference type="Proteomes" id="UP001165085">
    <property type="component" value="Unassembled WGS sequence"/>
</dbReference>
<dbReference type="PANTHER" id="PTHR48100:SF57">
    <property type="entry name" value="PHOSPHOGLYCERATE MUTASE"/>
    <property type="match status" value="1"/>
</dbReference>
<evidence type="ECO:0008006" key="3">
    <source>
        <dbReference type="Google" id="ProtNLM"/>
    </source>
</evidence>
<dbReference type="SUPFAM" id="SSF53254">
    <property type="entry name" value="Phosphoglycerate mutase-like"/>
    <property type="match status" value="1"/>
</dbReference>
<dbReference type="InterPro" id="IPR013078">
    <property type="entry name" value="His_Pase_superF_clade-1"/>
</dbReference>
<gene>
    <name evidence="1" type="ORF">TrST_g11980</name>
</gene>
<organism evidence="1 2">
    <name type="scientific">Triparma strigata</name>
    <dbReference type="NCBI Taxonomy" id="1606541"/>
    <lineage>
        <taxon>Eukaryota</taxon>
        <taxon>Sar</taxon>
        <taxon>Stramenopiles</taxon>
        <taxon>Ochrophyta</taxon>
        <taxon>Bolidophyceae</taxon>
        <taxon>Parmales</taxon>
        <taxon>Triparmaceae</taxon>
        <taxon>Triparma</taxon>
    </lineage>
</organism>
<dbReference type="CDD" id="cd07067">
    <property type="entry name" value="HP_PGM_like"/>
    <property type="match status" value="1"/>
</dbReference>
<dbReference type="SMART" id="SM00855">
    <property type="entry name" value="PGAM"/>
    <property type="match status" value="1"/>
</dbReference>
<sequence length="223" mass="25127">MTKTLHFLRHGQALHNINAEPLRAAGCTFQQFLDQMKVDDAFDAELTDDGIRQAKVAGATEIVRARGANIELIVSSPLTRCLHTGALVFADQVKDDKIPKLVCDDLREISGWLVNAKRRRRSELEAKWTGWDFKSLTEEDELWEEDRLEDDESVVARINSALKMISELPQSNIAVVAHGGLFRKMTESVVTKGEISRFNNCELKTCTFDVDAFGNFVLEEIEC</sequence>
<dbReference type="GO" id="GO:0005737">
    <property type="term" value="C:cytoplasm"/>
    <property type="evidence" value="ECO:0007669"/>
    <property type="project" value="TreeGrafter"/>
</dbReference>
<dbReference type="InterPro" id="IPR050275">
    <property type="entry name" value="PGM_Phosphatase"/>
</dbReference>
<protein>
    <recommendedName>
        <fullName evidence="3">Phosphoglycerate mutase</fullName>
    </recommendedName>
</protein>
<name>A0A9W7AFP1_9STRA</name>
<dbReference type="GO" id="GO:0016791">
    <property type="term" value="F:phosphatase activity"/>
    <property type="evidence" value="ECO:0007669"/>
    <property type="project" value="TreeGrafter"/>
</dbReference>
<accession>A0A9W7AFP1</accession>
<dbReference type="AlphaFoldDB" id="A0A9W7AFP1"/>
<dbReference type="PANTHER" id="PTHR48100">
    <property type="entry name" value="BROAD-SPECIFICITY PHOSPHATASE YOR283W-RELATED"/>
    <property type="match status" value="1"/>
</dbReference>
<comment type="caution">
    <text evidence="1">The sequence shown here is derived from an EMBL/GenBank/DDBJ whole genome shotgun (WGS) entry which is preliminary data.</text>
</comment>
<reference evidence="2" key="1">
    <citation type="journal article" date="2023" name="Commun. Biol.">
        <title>Genome analysis of Parmales, the sister group of diatoms, reveals the evolutionary specialization of diatoms from phago-mixotrophs to photoautotrophs.</title>
        <authorList>
            <person name="Ban H."/>
            <person name="Sato S."/>
            <person name="Yoshikawa S."/>
            <person name="Yamada K."/>
            <person name="Nakamura Y."/>
            <person name="Ichinomiya M."/>
            <person name="Sato N."/>
            <person name="Blanc-Mathieu R."/>
            <person name="Endo H."/>
            <person name="Kuwata A."/>
            <person name="Ogata H."/>
        </authorList>
    </citation>
    <scope>NUCLEOTIDE SEQUENCE [LARGE SCALE GENOMIC DNA]</scope>
    <source>
        <strain evidence="2">NIES 3701</strain>
    </source>
</reference>
<proteinExistence type="predicted"/>
<dbReference type="InterPro" id="IPR029033">
    <property type="entry name" value="His_PPase_superfam"/>
</dbReference>
<dbReference type="Gene3D" id="3.40.50.1240">
    <property type="entry name" value="Phosphoglycerate mutase-like"/>
    <property type="match status" value="1"/>
</dbReference>